<name>C1DP55_AZOVD</name>
<dbReference type="HOGENOM" id="CLU_3284209_0_0_6"/>
<keyword evidence="3" id="KW-1185">Reference proteome</keyword>
<feature type="region of interest" description="Disordered" evidence="1">
    <location>
        <begin position="1"/>
        <end position="40"/>
    </location>
</feature>
<dbReference type="KEGG" id="avn:Avin_32490"/>
<dbReference type="EnsemblBacteria" id="ACO79408">
    <property type="protein sequence ID" value="ACO79408"/>
    <property type="gene ID" value="Avin_32490"/>
</dbReference>
<reference evidence="2 3" key="1">
    <citation type="journal article" date="2009" name="J. Bacteriol.">
        <title>Genome sequence of Azotobacter vinelandii, an obligate aerobe specialized to support diverse anaerobic metabolic processes.</title>
        <authorList>
            <person name="Setubal J.C."/>
            <person name="dos Santos P."/>
            <person name="Goldman B.S."/>
            <person name="Ertesvag H."/>
            <person name="Espin G."/>
            <person name="Rubio L.M."/>
            <person name="Valla S."/>
            <person name="Almeida N.F."/>
            <person name="Balasubramanian D."/>
            <person name="Cromes L."/>
            <person name="Curatti L."/>
            <person name="Du Z."/>
            <person name="Godsy E."/>
            <person name="Goodner B."/>
            <person name="Hellner-Burris K."/>
            <person name="Hernandez J.A."/>
            <person name="Houmiel K."/>
            <person name="Imperial J."/>
            <person name="Kennedy C."/>
            <person name="Larson T.J."/>
            <person name="Latreille P."/>
            <person name="Ligon L.S."/>
            <person name="Lu J."/>
            <person name="Maerk M."/>
            <person name="Miller N.M."/>
            <person name="Norton S."/>
            <person name="O'Carroll I.P."/>
            <person name="Paulsen I."/>
            <person name="Raulfs E.C."/>
            <person name="Roemer R."/>
            <person name="Rosser J."/>
            <person name="Segura D."/>
            <person name="Slater S."/>
            <person name="Stricklin S.L."/>
            <person name="Studholme D.J."/>
            <person name="Sun J."/>
            <person name="Viana C.J."/>
            <person name="Wallin E."/>
            <person name="Wang B."/>
            <person name="Wheeler C."/>
            <person name="Zhu H."/>
            <person name="Dean D.R."/>
            <person name="Dixon R."/>
            <person name="Wood D."/>
        </authorList>
    </citation>
    <scope>NUCLEOTIDE SEQUENCE [LARGE SCALE GENOMIC DNA]</scope>
    <source>
        <strain evidence="3">DJ / ATCC BAA-1303</strain>
    </source>
</reference>
<accession>C1DP55</accession>
<evidence type="ECO:0000256" key="1">
    <source>
        <dbReference type="SAM" id="MobiDB-lite"/>
    </source>
</evidence>
<gene>
    <name evidence="2" type="ordered locus">Avin_32490</name>
</gene>
<dbReference type="Proteomes" id="UP000002424">
    <property type="component" value="Chromosome"/>
</dbReference>
<dbReference type="AlphaFoldDB" id="C1DP55"/>
<organism evidence="2 3">
    <name type="scientific">Azotobacter vinelandii (strain DJ / ATCC BAA-1303)</name>
    <dbReference type="NCBI Taxonomy" id="322710"/>
    <lineage>
        <taxon>Bacteria</taxon>
        <taxon>Pseudomonadati</taxon>
        <taxon>Pseudomonadota</taxon>
        <taxon>Gammaproteobacteria</taxon>
        <taxon>Pseudomonadales</taxon>
        <taxon>Pseudomonadaceae</taxon>
        <taxon>Azotobacter</taxon>
    </lineage>
</organism>
<evidence type="ECO:0000313" key="2">
    <source>
        <dbReference type="EMBL" id="ACO79408.1"/>
    </source>
</evidence>
<evidence type="ECO:0000313" key="3">
    <source>
        <dbReference type="Proteomes" id="UP000002424"/>
    </source>
</evidence>
<sequence>MEQRHGMGAWYLPDGNGAGGKPGRQVHRRNGSKVRTSEGL</sequence>
<dbReference type="EMBL" id="CP001157">
    <property type="protein sequence ID" value="ACO79408.1"/>
    <property type="molecule type" value="Genomic_DNA"/>
</dbReference>
<protein>
    <submittedName>
        <fullName evidence="2">Uncharacterized protein</fullName>
    </submittedName>
</protein>
<proteinExistence type="predicted"/>
<dbReference type="STRING" id="322710.Avin_32490"/>